<evidence type="ECO:0000259" key="6">
    <source>
        <dbReference type="Pfam" id="PF07980"/>
    </source>
</evidence>
<comment type="caution">
    <text evidence="8">The sequence shown here is derived from an EMBL/GenBank/DDBJ whole genome shotgun (WGS) entry which is preliminary data.</text>
</comment>
<evidence type="ECO:0000259" key="7">
    <source>
        <dbReference type="Pfam" id="PF14322"/>
    </source>
</evidence>
<name>A0ABV0BX35_9SPHI</name>
<dbReference type="Proteomes" id="UP001409291">
    <property type="component" value="Unassembled WGS sequence"/>
</dbReference>
<dbReference type="InterPro" id="IPR011990">
    <property type="entry name" value="TPR-like_helical_dom_sf"/>
</dbReference>
<keyword evidence="4" id="KW-0472">Membrane</keyword>
<comment type="similarity">
    <text evidence="2">Belongs to the SusD family.</text>
</comment>
<dbReference type="InterPro" id="IPR012944">
    <property type="entry name" value="SusD_RagB_dom"/>
</dbReference>
<feature type="domain" description="RagB/SusD" evidence="6">
    <location>
        <begin position="294"/>
        <end position="547"/>
    </location>
</feature>
<dbReference type="Gene3D" id="1.25.40.390">
    <property type="match status" value="1"/>
</dbReference>
<dbReference type="PROSITE" id="PS51257">
    <property type="entry name" value="PROKAR_LIPOPROTEIN"/>
    <property type="match status" value="1"/>
</dbReference>
<dbReference type="Pfam" id="PF14322">
    <property type="entry name" value="SusD-like_3"/>
    <property type="match status" value="1"/>
</dbReference>
<dbReference type="RefSeq" id="WP_346582017.1">
    <property type="nucleotide sequence ID" value="NZ_JBDJNQ010000009.1"/>
</dbReference>
<keyword evidence="5" id="KW-0998">Cell outer membrane</keyword>
<evidence type="ECO:0000313" key="9">
    <source>
        <dbReference type="Proteomes" id="UP001409291"/>
    </source>
</evidence>
<keyword evidence="3" id="KW-0732">Signal</keyword>
<dbReference type="EMBL" id="JBDJNQ010000009">
    <property type="protein sequence ID" value="MEN5379256.1"/>
    <property type="molecule type" value="Genomic_DNA"/>
</dbReference>
<dbReference type="SUPFAM" id="SSF48452">
    <property type="entry name" value="TPR-like"/>
    <property type="match status" value="1"/>
</dbReference>
<evidence type="ECO:0000256" key="5">
    <source>
        <dbReference type="ARBA" id="ARBA00023237"/>
    </source>
</evidence>
<dbReference type="InterPro" id="IPR033985">
    <property type="entry name" value="SusD-like_N"/>
</dbReference>
<evidence type="ECO:0000256" key="4">
    <source>
        <dbReference type="ARBA" id="ARBA00023136"/>
    </source>
</evidence>
<evidence type="ECO:0000256" key="2">
    <source>
        <dbReference type="ARBA" id="ARBA00006275"/>
    </source>
</evidence>
<accession>A0ABV0BX35</accession>
<sequence length="547" mass="62775">MKFNFISKILICASITMLFSSCEKFLDRDPLSEAAEKNFWKTENDALVGLNAVYTALPGERDFWRDCQSDNSVMTNAWGEGGLGYISMGNHNAATAYVQEEWRYDDIRKCLYYLQQLSKMSFTQDVKNRLEAEARFILALRYFRMVQHYGNIPLIKDEPINLDESALPRTDKNLVLDYALENVVYAIDHLPEHYTGANLGRINKGAAYMLKANIYLHQASIKQYHEGAADPQLWKQAYEAASEVLKMGYGLVDDYAEVFKQANNLNTTELILARQYVEDKITHMLPVLASPAGTGITGNGWASFCPTRELVDSYLCTDGKDIRSSNLYDPAKPWENRDKRLKKTFMLPGEPVLRPNGKYAAYQPHPAYNMGEKINSEGGGITGYMYLKFNEPEYVKTDAGFANWPIYRYAETLLIIAESLNEFKPGDLQIKTMIDQIRKRAGLPLLSNSDLSDQAVMRKLIREERRHEFVAEHKRYFDILRWKIAEDVLNKNAEGINSNQNDLIGDWTKPRFLAQNRKFEKSKHYLWPVPQSSIDKNKNLLPQNPGW</sequence>
<evidence type="ECO:0000313" key="8">
    <source>
        <dbReference type="EMBL" id="MEN5379256.1"/>
    </source>
</evidence>
<comment type="subcellular location">
    <subcellularLocation>
        <location evidence="1">Cell outer membrane</location>
    </subcellularLocation>
</comment>
<keyword evidence="9" id="KW-1185">Reference proteome</keyword>
<dbReference type="Pfam" id="PF07980">
    <property type="entry name" value="SusD_RagB"/>
    <property type="match status" value="1"/>
</dbReference>
<organism evidence="8 9">
    <name type="scientific">Sphingobacterium kitahiroshimense</name>
    <dbReference type="NCBI Taxonomy" id="470446"/>
    <lineage>
        <taxon>Bacteria</taxon>
        <taxon>Pseudomonadati</taxon>
        <taxon>Bacteroidota</taxon>
        <taxon>Sphingobacteriia</taxon>
        <taxon>Sphingobacteriales</taxon>
        <taxon>Sphingobacteriaceae</taxon>
        <taxon>Sphingobacterium</taxon>
    </lineage>
</organism>
<evidence type="ECO:0000256" key="3">
    <source>
        <dbReference type="ARBA" id="ARBA00022729"/>
    </source>
</evidence>
<protein>
    <submittedName>
        <fullName evidence="8">RagB/SusD family nutrient uptake outer membrane protein</fullName>
    </submittedName>
</protein>
<evidence type="ECO:0000256" key="1">
    <source>
        <dbReference type="ARBA" id="ARBA00004442"/>
    </source>
</evidence>
<reference evidence="8 9" key="1">
    <citation type="submission" date="2024-04" db="EMBL/GenBank/DDBJ databases">
        <title>WGS of bacteria from Torrens River.</title>
        <authorList>
            <person name="Wyrsch E.R."/>
            <person name="Drigo B."/>
        </authorList>
    </citation>
    <scope>NUCLEOTIDE SEQUENCE [LARGE SCALE GENOMIC DNA]</scope>
    <source>
        <strain evidence="8 9">TWI391</strain>
    </source>
</reference>
<feature type="domain" description="SusD-like N-terminal" evidence="7">
    <location>
        <begin position="25"/>
        <end position="216"/>
    </location>
</feature>
<proteinExistence type="inferred from homology"/>
<gene>
    <name evidence="8" type="ORF">ABE541_18470</name>
</gene>